<feature type="region of interest" description="Disordered" evidence="1">
    <location>
        <begin position="260"/>
        <end position="309"/>
    </location>
</feature>
<dbReference type="GO" id="GO:0060090">
    <property type="term" value="F:molecular adaptor activity"/>
    <property type="evidence" value="ECO:0007669"/>
    <property type="project" value="TreeGrafter"/>
</dbReference>
<dbReference type="PANTHER" id="PTHR46501">
    <property type="entry name" value="MYOMEGALIN"/>
    <property type="match status" value="1"/>
</dbReference>
<feature type="region of interest" description="Disordered" evidence="1">
    <location>
        <begin position="53"/>
        <end position="93"/>
    </location>
</feature>
<accession>A0A3Q2U8Q8</accession>
<dbReference type="STRING" id="8078.ENSFHEP00000026450"/>
<dbReference type="PANTHER" id="PTHR46501:SF2">
    <property type="entry name" value="MYOMEGALIN"/>
    <property type="match status" value="1"/>
</dbReference>
<keyword evidence="3" id="KW-1185">Reference proteome</keyword>
<feature type="compositionally biased region" description="Basic and acidic residues" evidence="1">
    <location>
        <begin position="173"/>
        <end position="210"/>
    </location>
</feature>
<dbReference type="Ensembl" id="ENSFHET00000002692.1">
    <property type="protein sequence ID" value="ENSFHEP00000026450.1"/>
    <property type="gene ID" value="ENSFHEG00000009297.1"/>
</dbReference>
<dbReference type="GO" id="GO:1903358">
    <property type="term" value="P:regulation of Golgi organization"/>
    <property type="evidence" value="ECO:0007669"/>
    <property type="project" value="TreeGrafter"/>
</dbReference>
<reference evidence="2" key="2">
    <citation type="submission" date="2025-09" db="UniProtKB">
        <authorList>
            <consortium name="Ensembl"/>
        </authorList>
    </citation>
    <scope>IDENTIFICATION</scope>
</reference>
<dbReference type="GeneTree" id="ENSGT00950000183190"/>
<dbReference type="GO" id="GO:0090063">
    <property type="term" value="P:positive regulation of microtubule nucleation"/>
    <property type="evidence" value="ECO:0007669"/>
    <property type="project" value="TreeGrafter"/>
</dbReference>
<feature type="compositionally biased region" description="Polar residues" evidence="1">
    <location>
        <begin position="65"/>
        <end position="74"/>
    </location>
</feature>
<evidence type="ECO:0000313" key="3">
    <source>
        <dbReference type="Proteomes" id="UP000265000"/>
    </source>
</evidence>
<dbReference type="GO" id="GO:0007098">
    <property type="term" value="P:centrosome cycle"/>
    <property type="evidence" value="ECO:0007669"/>
    <property type="project" value="TreeGrafter"/>
</dbReference>
<dbReference type="InterPro" id="IPR052593">
    <property type="entry name" value="MT-associated_AKAP9-binding"/>
</dbReference>
<protein>
    <recommendedName>
        <fullName evidence="4">Olduvai domain-containing protein</fullName>
    </recommendedName>
</protein>
<sequence length="309" mass="33461">MCTSLDCGAQWWPAGSSGSTRADASSLQRLVEDLRSQLTRSQRVIRGLQARLRSPPASAHPPKLNWTQPASLSGTEDDEGWQSSDGGAPASQRLQDKELQKFDSLIRAQARELSLLRQRLREGGAVCRLLSQHLGDSTKAFEELLRANDVDYYMGQSFREQLAQSGALAQRVKLQEKEPQEKEPQEKEPQEKEPEEKEPQEKEPQEKELQRCSAAQSADRAAGGEQLSLGTSGLIRICWAFHLLASALFPSPHPSLTLHLPAAPPAGVRGQGSGSAGPSGEAADTRRQLGASGSMQQRRGGAVGGRGGR</sequence>
<feature type="region of interest" description="Disordered" evidence="1">
    <location>
        <begin position="169"/>
        <end position="225"/>
    </location>
</feature>
<dbReference type="GO" id="GO:0005794">
    <property type="term" value="C:Golgi apparatus"/>
    <property type="evidence" value="ECO:0007669"/>
    <property type="project" value="TreeGrafter"/>
</dbReference>
<dbReference type="AlphaFoldDB" id="A0A3Q2U8Q8"/>
<dbReference type="Proteomes" id="UP000265000">
    <property type="component" value="Unplaced"/>
</dbReference>
<proteinExistence type="predicted"/>
<evidence type="ECO:0000313" key="2">
    <source>
        <dbReference type="Ensembl" id="ENSFHEP00000026450.1"/>
    </source>
</evidence>
<reference evidence="2" key="1">
    <citation type="submission" date="2025-08" db="UniProtKB">
        <authorList>
            <consortium name="Ensembl"/>
        </authorList>
    </citation>
    <scope>IDENTIFICATION</scope>
</reference>
<organism evidence="2 3">
    <name type="scientific">Fundulus heteroclitus</name>
    <name type="common">Killifish</name>
    <name type="synonym">Mummichog</name>
    <dbReference type="NCBI Taxonomy" id="8078"/>
    <lineage>
        <taxon>Eukaryota</taxon>
        <taxon>Metazoa</taxon>
        <taxon>Chordata</taxon>
        <taxon>Craniata</taxon>
        <taxon>Vertebrata</taxon>
        <taxon>Euteleostomi</taxon>
        <taxon>Actinopterygii</taxon>
        <taxon>Neopterygii</taxon>
        <taxon>Teleostei</taxon>
        <taxon>Neoteleostei</taxon>
        <taxon>Acanthomorphata</taxon>
        <taxon>Ovalentaria</taxon>
        <taxon>Atherinomorphae</taxon>
        <taxon>Cyprinodontiformes</taxon>
        <taxon>Fundulidae</taxon>
        <taxon>Fundulus</taxon>
    </lineage>
</organism>
<dbReference type="GO" id="GO:0005813">
    <property type="term" value="C:centrosome"/>
    <property type="evidence" value="ECO:0007669"/>
    <property type="project" value="TreeGrafter"/>
</dbReference>
<evidence type="ECO:0000256" key="1">
    <source>
        <dbReference type="SAM" id="MobiDB-lite"/>
    </source>
</evidence>
<name>A0A3Q2U8Q8_FUNHE</name>
<evidence type="ECO:0008006" key="4">
    <source>
        <dbReference type="Google" id="ProtNLM"/>
    </source>
</evidence>